<dbReference type="AlphaFoldDB" id="A0AAD9EEG5"/>
<proteinExistence type="predicted"/>
<name>A0AAD9EEG5_9PEZI</name>
<gene>
    <name evidence="2" type="ORF">CCHR01_15503</name>
</gene>
<dbReference type="EMBL" id="JAQOWY010000451">
    <property type="protein sequence ID" value="KAK1841861.1"/>
    <property type="molecule type" value="Genomic_DNA"/>
</dbReference>
<protein>
    <submittedName>
        <fullName evidence="2">Uncharacterized protein</fullName>
    </submittedName>
</protein>
<keyword evidence="3" id="KW-1185">Reference proteome</keyword>
<feature type="region of interest" description="Disordered" evidence="1">
    <location>
        <begin position="1"/>
        <end position="38"/>
    </location>
</feature>
<evidence type="ECO:0000313" key="2">
    <source>
        <dbReference type="EMBL" id="KAK1841861.1"/>
    </source>
</evidence>
<sequence length="197" mass="21354">MHHPARPITAAPTPVHQEAKTTQGKGKTLPGNKDKTDKTRTAVFASRSETYIDLRDTGIHPKHAYHHHLLRSMGFCGKRRRWHVPEGNPAAVASILLDPACATVINTRTLTNHVSQFANAAKSRYLVSASPVALKESTAAGCPLCRPARVPTVASAPPLPKTAPPGLILVAFHMQTLSQKHASYLITLQARCLVDKE</sequence>
<accession>A0AAD9EEG5</accession>
<reference evidence="2" key="1">
    <citation type="submission" date="2023-01" db="EMBL/GenBank/DDBJ databases">
        <title>Colletotrichum chrysophilum M932 genome sequence.</title>
        <authorList>
            <person name="Baroncelli R."/>
        </authorList>
    </citation>
    <scope>NUCLEOTIDE SEQUENCE</scope>
    <source>
        <strain evidence="2">M932</strain>
    </source>
</reference>
<organism evidence="2 3">
    <name type="scientific">Colletotrichum chrysophilum</name>
    <dbReference type="NCBI Taxonomy" id="1836956"/>
    <lineage>
        <taxon>Eukaryota</taxon>
        <taxon>Fungi</taxon>
        <taxon>Dikarya</taxon>
        <taxon>Ascomycota</taxon>
        <taxon>Pezizomycotina</taxon>
        <taxon>Sordariomycetes</taxon>
        <taxon>Hypocreomycetidae</taxon>
        <taxon>Glomerellales</taxon>
        <taxon>Glomerellaceae</taxon>
        <taxon>Colletotrichum</taxon>
        <taxon>Colletotrichum gloeosporioides species complex</taxon>
    </lineage>
</organism>
<evidence type="ECO:0000313" key="3">
    <source>
        <dbReference type="Proteomes" id="UP001243330"/>
    </source>
</evidence>
<dbReference type="Proteomes" id="UP001243330">
    <property type="component" value="Unassembled WGS sequence"/>
</dbReference>
<comment type="caution">
    <text evidence="2">The sequence shown here is derived from an EMBL/GenBank/DDBJ whole genome shotgun (WGS) entry which is preliminary data.</text>
</comment>
<evidence type="ECO:0000256" key="1">
    <source>
        <dbReference type="SAM" id="MobiDB-lite"/>
    </source>
</evidence>